<dbReference type="GO" id="GO:1990542">
    <property type="term" value="P:mitochondrial transmembrane transport"/>
    <property type="evidence" value="ECO:0007669"/>
    <property type="project" value="TreeGrafter"/>
</dbReference>
<dbReference type="GO" id="GO:0015075">
    <property type="term" value="F:monoatomic ion transmembrane transporter activity"/>
    <property type="evidence" value="ECO:0007669"/>
    <property type="project" value="InterPro"/>
</dbReference>
<dbReference type="Pfam" id="PF03820">
    <property type="entry name" value="SFXNs"/>
    <property type="match status" value="1"/>
</dbReference>
<comment type="subcellular location">
    <subcellularLocation>
        <location evidence="1">Mitochondrion membrane</location>
        <topology evidence="1">Multi-pass membrane protein</topology>
    </subcellularLocation>
</comment>
<evidence type="ECO:0008006" key="11">
    <source>
        <dbReference type="Google" id="ProtNLM"/>
    </source>
</evidence>
<dbReference type="PANTHER" id="PTHR11153:SF6">
    <property type="entry name" value="SIDEROFLEXIN-5"/>
    <property type="match status" value="1"/>
</dbReference>
<proteinExistence type="inferred from homology"/>
<dbReference type="InterPro" id="IPR004686">
    <property type="entry name" value="Mtc"/>
</dbReference>
<evidence type="ECO:0000313" key="10">
    <source>
        <dbReference type="EMBL" id="CAD9491079.1"/>
    </source>
</evidence>
<evidence type="ECO:0000256" key="9">
    <source>
        <dbReference type="SAM" id="Phobius"/>
    </source>
</evidence>
<keyword evidence="3" id="KW-0813">Transport</keyword>
<keyword evidence="7" id="KW-0496">Mitochondrion</keyword>
<comment type="similarity">
    <text evidence="2">Belongs to the sideroflexin family.</text>
</comment>
<feature type="transmembrane region" description="Helical" evidence="9">
    <location>
        <begin position="207"/>
        <end position="224"/>
    </location>
</feature>
<keyword evidence="6 9" id="KW-1133">Transmembrane helix</keyword>
<evidence type="ECO:0000256" key="6">
    <source>
        <dbReference type="ARBA" id="ARBA00022989"/>
    </source>
</evidence>
<dbReference type="PANTHER" id="PTHR11153">
    <property type="entry name" value="SIDEROFLEXIN"/>
    <property type="match status" value="1"/>
</dbReference>
<protein>
    <recommendedName>
        <fullName evidence="11">Sidoreflexin</fullName>
    </recommendedName>
</protein>
<evidence type="ECO:0000256" key="4">
    <source>
        <dbReference type="ARBA" id="ARBA00022692"/>
    </source>
</evidence>
<dbReference type="GO" id="GO:0006865">
    <property type="term" value="P:amino acid transport"/>
    <property type="evidence" value="ECO:0007669"/>
    <property type="project" value="UniProtKB-KW"/>
</dbReference>
<evidence type="ECO:0000256" key="2">
    <source>
        <dbReference type="ARBA" id="ARBA00005974"/>
    </source>
</evidence>
<dbReference type="AlphaFoldDB" id="A0A7S2MM40"/>
<dbReference type="GO" id="GO:0005743">
    <property type="term" value="C:mitochondrial inner membrane"/>
    <property type="evidence" value="ECO:0007669"/>
    <property type="project" value="TreeGrafter"/>
</dbReference>
<feature type="transmembrane region" description="Helical" evidence="9">
    <location>
        <begin position="230"/>
        <end position="260"/>
    </location>
</feature>
<keyword evidence="5" id="KW-0029">Amino-acid transport</keyword>
<reference evidence="10" key="1">
    <citation type="submission" date="2021-01" db="EMBL/GenBank/DDBJ databases">
        <authorList>
            <person name="Corre E."/>
            <person name="Pelletier E."/>
            <person name="Niang G."/>
            <person name="Scheremetjew M."/>
            <person name="Finn R."/>
            <person name="Kale V."/>
            <person name="Holt S."/>
            <person name="Cochrane G."/>
            <person name="Meng A."/>
            <person name="Brown T."/>
            <person name="Cohen L."/>
        </authorList>
    </citation>
    <scope>NUCLEOTIDE SEQUENCE</scope>
    <source>
        <strain evidence="10">CCMP1381</strain>
    </source>
</reference>
<accession>A0A7S2MM40</accession>
<organism evidence="10">
    <name type="scientific">Octactis speculum</name>
    <dbReference type="NCBI Taxonomy" id="3111310"/>
    <lineage>
        <taxon>Eukaryota</taxon>
        <taxon>Sar</taxon>
        <taxon>Stramenopiles</taxon>
        <taxon>Ochrophyta</taxon>
        <taxon>Dictyochophyceae</taxon>
        <taxon>Dictyochales</taxon>
        <taxon>Dictyochaceae</taxon>
        <taxon>Octactis</taxon>
    </lineage>
</organism>
<evidence type="ECO:0000256" key="1">
    <source>
        <dbReference type="ARBA" id="ARBA00004225"/>
    </source>
</evidence>
<evidence type="ECO:0000256" key="3">
    <source>
        <dbReference type="ARBA" id="ARBA00022448"/>
    </source>
</evidence>
<sequence length="295" mass="31317">MTDMRSLLTTEAQLQQAVALLDEFKSTGQLPSCVSDEEMWKARQTKEAIIHPVTGERMFMPGRMSAFVPANTIPTAGMLMATTPSQMLFWHWMNQTVNVMCNYTNRSGATVNTSQLAQAYALAVGTSCTIAVGASELVKRGPPIIKRLGIAVPYAAVVAAGAGNVAFTRWPEVDNGVPIQAPDGRTLGLSKAAATESIKFTVLSRNCALPIIPMLLPPIIMAGLRRVPIIAAGGAVAAAAEVLSVSACLGVGLPLAIAIFPQEMQISTSKLEPEFHGLKDLNGKPIDFVRCNKGL</sequence>
<dbReference type="EMBL" id="HBGS01061139">
    <property type="protein sequence ID" value="CAD9491079.1"/>
    <property type="molecule type" value="Transcribed_RNA"/>
</dbReference>
<gene>
    <name evidence="10" type="ORF">DSPE1174_LOCUS31896</name>
</gene>
<evidence type="ECO:0000256" key="8">
    <source>
        <dbReference type="ARBA" id="ARBA00023136"/>
    </source>
</evidence>
<name>A0A7S2MM40_9STRA</name>
<evidence type="ECO:0000256" key="7">
    <source>
        <dbReference type="ARBA" id="ARBA00023128"/>
    </source>
</evidence>
<keyword evidence="8 9" id="KW-0472">Membrane</keyword>
<keyword evidence="4 9" id="KW-0812">Transmembrane</keyword>
<evidence type="ECO:0000256" key="5">
    <source>
        <dbReference type="ARBA" id="ARBA00022970"/>
    </source>
</evidence>